<dbReference type="GO" id="GO:0016740">
    <property type="term" value="F:transferase activity"/>
    <property type="evidence" value="ECO:0007669"/>
    <property type="project" value="UniProtKB-KW"/>
</dbReference>
<dbReference type="InterPro" id="IPR050256">
    <property type="entry name" value="Glycosyltransferase_2"/>
</dbReference>
<dbReference type="SUPFAM" id="SSF53448">
    <property type="entry name" value="Nucleotide-diphospho-sugar transferases"/>
    <property type="match status" value="1"/>
</dbReference>
<dbReference type="PANTHER" id="PTHR48090">
    <property type="entry name" value="UNDECAPRENYL-PHOSPHATE 4-DEOXY-4-FORMAMIDO-L-ARABINOSE TRANSFERASE-RELATED"/>
    <property type="match status" value="1"/>
</dbReference>
<dbReference type="InterPro" id="IPR001173">
    <property type="entry name" value="Glyco_trans_2-like"/>
</dbReference>
<dbReference type="CDD" id="cd04179">
    <property type="entry name" value="DPM_DPG-synthase_like"/>
    <property type="match status" value="1"/>
</dbReference>
<dbReference type="Gene3D" id="3.90.550.10">
    <property type="entry name" value="Spore Coat Polysaccharide Biosynthesis Protein SpsA, Chain A"/>
    <property type="match status" value="1"/>
</dbReference>
<dbReference type="InterPro" id="IPR029044">
    <property type="entry name" value="Nucleotide-diphossugar_trans"/>
</dbReference>
<name>A0A1I0FBA8_9FIRM</name>
<evidence type="ECO:0000259" key="1">
    <source>
        <dbReference type="Pfam" id="PF00535"/>
    </source>
</evidence>
<organism evidence="2 3">
    <name type="scientific">Thomasclavelia cocleata</name>
    <dbReference type="NCBI Taxonomy" id="69824"/>
    <lineage>
        <taxon>Bacteria</taxon>
        <taxon>Bacillati</taxon>
        <taxon>Bacillota</taxon>
        <taxon>Erysipelotrichia</taxon>
        <taxon>Erysipelotrichales</taxon>
        <taxon>Coprobacillaceae</taxon>
        <taxon>Thomasclavelia</taxon>
    </lineage>
</organism>
<accession>A0A1I0FBA8</accession>
<keyword evidence="2" id="KW-0808">Transferase</keyword>
<dbReference type="RefSeq" id="WP_092354142.1">
    <property type="nucleotide sequence ID" value="NZ_FOIN01000017.1"/>
</dbReference>
<sequence length="223" mass="25294">MKVLVIIPAYNEEENILRVVRQLQEADIGSDYVVINDCSKDSTPKILDENKINHIDLPVNLGLTGAVQTGYKYAYENNYDAAIQFDGDGQHLPEYIPALVKEIENGYDIVIGSRFVEEKKHLSARMLGSRLITAMIKLTTGQKINDPTSGMRIINRKLIKDYAYELNRKPEPDTLAYQMKKGFRVKEIQVKMEDRVAGTSIYAGIGSSIQYMLRVLITIIFFN</sequence>
<proteinExistence type="predicted"/>
<gene>
    <name evidence="2" type="ORF">SAMN04489758_11746</name>
</gene>
<reference evidence="3" key="1">
    <citation type="submission" date="2016-10" db="EMBL/GenBank/DDBJ databases">
        <authorList>
            <person name="Varghese N."/>
            <person name="Submissions S."/>
        </authorList>
    </citation>
    <scope>NUCLEOTIDE SEQUENCE [LARGE SCALE GENOMIC DNA]</scope>
    <source>
        <strain evidence="3">DSM 1551</strain>
    </source>
</reference>
<dbReference type="AlphaFoldDB" id="A0A1I0FBA8"/>
<dbReference type="Pfam" id="PF00535">
    <property type="entry name" value="Glycos_transf_2"/>
    <property type="match status" value="1"/>
</dbReference>
<protein>
    <submittedName>
        <fullName evidence="2">Glycosyltransferase involved in cell wall bisynthesis</fullName>
    </submittedName>
</protein>
<evidence type="ECO:0000313" key="2">
    <source>
        <dbReference type="EMBL" id="SET54453.1"/>
    </source>
</evidence>
<dbReference type="EMBL" id="FOIN01000017">
    <property type="protein sequence ID" value="SET54453.1"/>
    <property type="molecule type" value="Genomic_DNA"/>
</dbReference>
<feature type="domain" description="Glycosyltransferase 2-like" evidence="1">
    <location>
        <begin position="5"/>
        <end position="162"/>
    </location>
</feature>
<evidence type="ECO:0000313" key="3">
    <source>
        <dbReference type="Proteomes" id="UP000198558"/>
    </source>
</evidence>
<keyword evidence="3" id="KW-1185">Reference proteome</keyword>
<dbReference type="GeneID" id="78288541"/>
<dbReference type="Proteomes" id="UP000198558">
    <property type="component" value="Unassembled WGS sequence"/>
</dbReference>
<dbReference type="OrthoDB" id="9810303at2"/>